<name>A0ABN8IIP9_9NEOP</name>
<dbReference type="EC" id="2.4.1.267" evidence="4"/>
<gene>
    <name evidence="14" type="ORF">IPOD504_LOCUS8315</name>
</gene>
<evidence type="ECO:0000256" key="5">
    <source>
        <dbReference type="ARBA" id="ARBA00022676"/>
    </source>
</evidence>
<evidence type="ECO:0000256" key="9">
    <source>
        <dbReference type="ARBA" id="ARBA00022989"/>
    </source>
</evidence>
<evidence type="ECO:0000256" key="3">
    <source>
        <dbReference type="ARBA" id="ARBA00008715"/>
    </source>
</evidence>
<dbReference type="InterPro" id="IPR004856">
    <property type="entry name" value="Glyco_trans_ALG6/ALG8"/>
</dbReference>
<evidence type="ECO:0000256" key="6">
    <source>
        <dbReference type="ARBA" id="ARBA00022679"/>
    </source>
</evidence>
<dbReference type="InterPro" id="IPR036065">
    <property type="entry name" value="BolA-like_sf"/>
</dbReference>
<keyword evidence="10" id="KW-0472">Membrane</keyword>
<dbReference type="Pfam" id="PF03155">
    <property type="entry name" value="Alg6_Alg8"/>
    <property type="match status" value="1"/>
</dbReference>
<organism evidence="14 15">
    <name type="scientific">Iphiclides podalirius</name>
    <name type="common">scarce swallowtail</name>
    <dbReference type="NCBI Taxonomy" id="110791"/>
    <lineage>
        <taxon>Eukaryota</taxon>
        <taxon>Metazoa</taxon>
        <taxon>Ecdysozoa</taxon>
        <taxon>Arthropoda</taxon>
        <taxon>Hexapoda</taxon>
        <taxon>Insecta</taxon>
        <taxon>Pterygota</taxon>
        <taxon>Neoptera</taxon>
        <taxon>Endopterygota</taxon>
        <taxon>Lepidoptera</taxon>
        <taxon>Glossata</taxon>
        <taxon>Ditrysia</taxon>
        <taxon>Papilionoidea</taxon>
        <taxon>Papilionidae</taxon>
        <taxon>Papilioninae</taxon>
        <taxon>Iphiclides</taxon>
    </lineage>
</organism>
<sequence length="218" mass="25246">MAKKSDPDKFVISKDALLPGVLFALLIRWCVAAYPYSGYKTPPMYGDFEAQRHWQEITLHTPVANWYRNTTQNDLEYWGLDYPPLTAYHTLLIAVVGDWLDPESVRLFASRGYENENHKNFMRWTVFLVHEKTILLVAIPVALHLPDDPYMCFWFLLEVTDESDGCGAKFSALIVSDKFQGKPLLARHRLVNAVLQEELKTIHAFTQKTLTVEQWKQQ</sequence>
<evidence type="ECO:0000256" key="2">
    <source>
        <dbReference type="ARBA" id="ARBA00004922"/>
    </source>
</evidence>
<keyword evidence="8" id="KW-0256">Endoplasmic reticulum</keyword>
<keyword evidence="7" id="KW-0812">Transmembrane</keyword>
<comment type="pathway">
    <text evidence="2">Protein modification; protein glycosylation.</text>
</comment>
<accession>A0ABN8IIP9</accession>
<dbReference type="Proteomes" id="UP000837857">
    <property type="component" value="Chromosome 20"/>
</dbReference>
<evidence type="ECO:0000256" key="11">
    <source>
        <dbReference type="ARBA" id="ARBA00032921"/>
    </source>
</evidence>
<comment type="similarity">
    <text evidence="13">Belongs to the BolA/IbaG family.</text>
</comment>
<comment type="similarity">
    <text evidence="3">Belongs to the ALG6/ALG8 glucosyltransferase family.</text>
</comment>
<dbReference type="EMBL" id="OW152832">
    <property type="protein sequence ID" value="CAH2052643.1"/>
    <property type="molecule type" value="Genomic_DNA"/>
</dbReference>
<keyword evidence="15" id="KW-1185">Reference proteome</keyword>
<evidence type="ECO:0000256" key="7">
    <source>
        <dbReference type="ARBA" id="ARBA00022692"/>
    </source>
</evidence>
<evidence type="ECO:0000256" key="13">
    <source>
        <dbReference type="RuleBase" id="RU003860"/>
    </source>
</evidence>
<keyword evidence="6" id="KW-0808">Transferase</keyword>
<feature type="non-terminal residue" evidence="14">
    <location>
        <position position="1"/>
    </location>
</feature>
<dbReference type="Pfam" id="PF01722">
    <property type="entry name" value="BolA"/>
    <property type="match status" value="1"/>
</dbReference>
<evidence type="ECO:0000256" key="10">
    <source>
        <dbReference type="ARBA" id="ARBA00023136"/>
    </source>
</evidence>
<reference evidence="14" key="1">
    <citation type="submission" date="2022-03" db="EMBL/GenBank/DDBJ databases">
        <authorList>
            <person name="Martin H S."/>
        </authorList>
    </citation>
    <scope>NUCLEOTIDE SEQUENCE</scope>
</reference>
<keyword evidence="9" id="KW-1133">Transmembrane helix</keyword>
<dbReference type="Gene3D" id="3.30.300.90">
    <property type="entry name" value="BolA-like"/>
    <property type="match status" value="1"/>
</dbReference>
<dbReference type="PANTHER" id="PTHR12413">
    <property type="entry name" value="DOLICHYL GLYCOSYLTRANSFERASE"/>
    <property type="match status" value="1"/>
</dbReference>
<evidence type="ECO:0000256" key="12">
    <source>
        <dbReference type="ARBA" id="ARBA00033252"/>
    </source>
</evidence>
<proteinExistence type="inferred from homology"/>
<dbReference type="InterPro" id="IPR002634">
    <property type="entry name" value="BolA"/>
</dbReference>
<protein>
    <recommendedName>
        <fullName evidence="4">dolichyl-P-Glc:Man9GlcNAc2-PP-dolichol alpha-1,3-glucosyltransferase</fullName>
        <ecNumber evidence="4">2.4.1.267</ecNumber>
    </recommendedName>
    <alternativeName>
        <fullName evidence="12">Asparagine-linked glycosylation protein 6 homolog</fullName>
    </alternativeName>
    <alternativeName>
        <fullName evidence="11">Dol-P-Glc:Man(9)GlcNAc(2)-PP-Dol alpha-1,3-glucosyltransferase</fullName>
    </alternativeName>
</protein>
<keyword evidence="5" id="KW-0328">Glycosyltransferase</keyword>
<comment type="subcellular location">
    <subcellularLocation>
        <location evidence="1">Endoplasmic reticulum membrane</location>
        <topology evidence="1">Multi-pass membrane protein</topology>
    </subcellularLocation>
</comment>
<evidence type="ECO:0000313" key="15">
    <source>
        <dbReference type="Proteomes" id="UP000837857"/>
    </source>
</evidence>
<dbReference type="SUPFAM" id="SSF82657">
    <property type="entry name" value="BolA-like"/>
    <property type="match status" value="1"/>
</dbReference>
<evidence type="ECO:0000256" key="8">
    <source>
        <dbReference type="ARBA" id="ARBA00022824"/>
    </source>
</evidence>
<dbReference type="PANTHER" id="PTHR12413:SF1">
    <property type="entry name" value="DOLICHYL PYROPHOSPHATE MAN9GLCNAC2 ALPHA-1,3-GLUCOSYLTRANSFERASE"/>
    <property type="match status" value="1"/>
</dbReference>
<evidence type="ECO:0000256" key="1">
    <source>
        <dbReference type="ARBA" id="ARBA00004477"/>
    </source>
</evidence>
<evidence type="ECO:0000313" key="14">
    <source>
        <dbReference type="EMBL" id="CAH2052643.1"/>
    </source>
</evidence>
<evidence type="ECO:0000256" key="4">
    <source>
        <dbReference type="ARBA" id="ARBA00011937"/>
    </source>
</evidence>